<dbReference type="Pfam" id="PF08447">
    <property type="entry name" value="PAS_3"/>
    <property type="match status" value="1"/>
</dbReference>
<sequence>MSLRKKTLLVLSVITVALLILLNGISWVFIRSNFQRLEKDEVQNQLDRALKAFSDNLEYMDTALRGLSIWNDSYAFITEWKQAFAESNADDWMLNPLRVDLILFLDSSCQVIFTTTEQDETQAPIVEGLCSYLSGQPESMKGIVILPEAPLLVARKPTFVSKGDGPAGGTLIVARYIDEKEIASLSELSNQPVDLRPIDAGHASQGDYAEAQDQLLRGEESFLKPVNDHRIAGYAVVDDIQGNPALILKVETNRDIYKGGLLLMTYFSIFLFVACLIFGLAIWLLLEKLVIRRVATLSNEITEIGASSSRDARVEVAGGDELSSLELSINTMLEKIEQSEERFRSVIENASDIILVIGGESKITYESPSIESTLGYAAGELLGQPFYTLMHEDDMKKAREGWRNLLAHPGETERREVRFIHKDGTWIDFEAIAYNLLEDPAVKGVVVNARDITERRLMTERLEKLNEVFLNQGPNFQENVIRIVVACRDILGAPLAAYYRIVSGKFYILSTDANVRVFEMADAVAEKMAYEMITGDSREPLLLTDLAAGEYRGSSQVAQKSGTSALAAYPVIRGEKTIGCLFAFYVKGKVFSTQEVKIMGTLAQALLVEEERLSQEQSLKDFIDVASHELRHPITLMKGYALTLRDYGERMDKDSRYNYLNIINEGADRLNELIKELLDISRIEQGRFLLKRENIALEDLLKRAIEEMAGKGFKDRFSLTVTGDLGSRKVDTEKLVRVLVILLDNAIQHSSDHGQVEVTGDLYDGAVRISVMDRGIGVPVEDREQIFERFYQVEDAIHHQSPGIGLGLYIAREIVKAHGGRIWYEPREGGGSIFRFTVP</sequence>
<dbReference type="FunFam" id="1.10.287.130:FF:000001">
    <property type="entry name" value="Two-component sensor histidine kinase"/>
    <property type="match status" value="1"/>
</dbReference>
<evidence type="ECO:0000256" key="2">
    <source>
        <dbReference type="ARBA" id="ARBA00001968"/>
    </source>
</evidence>
<feature type="domain" description="Histidine kinase" evidence="18">
    <location>
        <begin position="625"/>
        <end position="839"/>
    </location>
</feature>
<evidence type="ECO:0000256" key="13">
    <source>
        <dbReference type="ARBA" id="ARBA00023012"/>
    </source>
</evidence>
<dbReference type="Gene3D" id="3.30.450.40">
    <property type="match status" value="1"/>
</dbReference>
<keyword evidence="9" id="KW-0547">Nucleotide-binding</keyword>
<evidence type="ECO:0000256" key="11">
    <source>
        <dbReference type="ARBA" id="ARBA00022840"/>
    </source>
</evidence>
<dbReference type="SUPFAM" id="SSF55781">
    <property type="entry name" value="GAF domain-like"/>
    <property type="match status" value="1"/>
</dbReference>
<dbReference type="InterPro" id="IPR036097">
    <property type="entry name" value="HisK_dim/P_sf"/>
</dbReference>
<dbReference type="CDD" id="cd00075">
    <property type="entry name" value="HATPase"/>
    <property type="match status" value="1"/>
</dbReference>
<dbReference type="PROSITE" id="PS50885">
    <property type="entry name" value="HAMP"/>
    <property type="match status" value="1"/>
</dbReference>
<dbReference type="EC" id="2.7.13.3" evidence="5"/>
<evidence type="ECO:0000259" key="21">
    <source>
        <dbReference type="PROSITE" id="PS50885"/>
    </source>
</evidence>
<evidence type="ECO:0000256" key="7">
    <source>
        <dbReference type="ARBA" id="ARBA00022679"/>
    </source>
</evidence>
<dbReference type="GO" id="GO:0000156">
    <property type="term" value="F:phosphorelay response regulator activity"/>
    <property type="evidence" value="ECO:0007669"/>
    <property type="project" value="TreeGrafter"/>
</dbReference>
<dbReference type="GO" id="GO:0007234">
    <property type="term" value="P:osmosensory signaling via phosphorelay pathway"/>
    <property type="evidence" value="ECO:0007669"/>
    <property type="project" value="TreeGrafter"/>
</dbReference>
<keyword evidence="14 17" id="KW-0472">Membrane</keyword>
<dbReference type="Gene3D" id="6.10.340.10">
    <property type="match status" value="1"/>
</dbReference>
<dbReference type="InterPro" id="IPR007892">
    <property type="entry name" value="CHASE4"/>
</dbReference>
<dbReference type="Proteomes" id="UP000177876">
    <property type="component" value="Unassembled WGS sequence"/>
</dbReference>
<feature type="domain" description="PAC" evidence="20">
    <location>
        <begin position="413"/>
        <end position="464"/>
    </location>
</feature>
<dbReference type="InterPro" id="IPR004358">
    <property type="entry name" value="Sig_transdc_His_kin-like_C"/>
</dbReference>
<dbReference type="STRING" id="1797197.A2Y75_09570"/>
<dbReference type="Gene3D" id="3.30.450.20">
    <property type="entry name" value="PAS domain"/>
    <property type="match status" value="1"/>
</dbReference>
<keyword evidence="16" id="KW-0175">Coiled coil</keyword>
<dbReference type="InterPro" id="IPR003594">
    <property type="entry name" value="HATPase_dom"/>
</dbReference>
<dbReference type="CDD" id="cd00082">
    <property type="entry name" value="HisKA"/>
    <property type="match status" value="1"/>
</dbReference>
<dbReference type="SMART" id="SM00086">
    <property type="entry name" value="PAC"/>
    <property type="match status" value="1"/>
</dbReference>
<dbReference type="InterPro" id="IPR003661">
    <property type="entry name" value="HisK_dim/P_dom"/>
</dbReference>
<dbReference type="InterPro" id="IPR005467">
    <property type="entry name" value="His_kinase_dom"/>
</dbReference>
<evidence type="ECO:0000256" key="12">
    <source>
        <dbReference type="ARBA" id="ARBA00022989"/>
    </source>
</evidence>
<dbReference type="Pfam" id="PF00512">
    <property type="entry name" value="HisKA"/>
    <property type="match status" value="1"/>
</dbReference>
<dbReference type="InterPro" id="IPR000700">
    <property type="entry name" value="PAS-assoc_C"/>
</dbReference>
<evidence type="ECO:0000256" key="1">
    <source>
        <dbReference type="ARBA" id="ARBA00000085"/>
    </source>
</evidence>
<dbReference type="FunFam" id="3.30.565.10:FF:000006">
    <property type="entry name" value="Sensor histidine kinase WalK"/>
    <property type="match status" value="1"/>
</dbReference>
<gene>
    <name evidence="22" type="ORF">A2Y75_09570</name>
</gene>
<evidence type="ECO:0000256" key="15">
    <source>
        <dbReference type="ARBA" id="ARBA00039401"/>
    </source>
</evidence>
<dbReference type="SUPFAM" id="SSF55874">
    <property type="entry name" value="ATPase domain of HSP90 chaperone/DNA topoisomerase II/histidine kinase"/>
    <property type="match status" value="1"/>
</dbReference>
<accession>A0A1F2WFD1</accession>
<dbReference type="SMART" id="SM00304">
    <property type="entry name" value="HAMP"/>
    <property type="match status" value="1"/>
</dbReference>
<dbReference type="PROSITE" id="PS50109">
    <property type="entry name" value="HIS_KIN"/>
    <property type="match status" value="1"/>
</dbReference>
<dbReference type="InterPro" id="IPR003018">
    <property type="entry name" value="GAF"/>
</dbReference>
<dbReference type="InterPro" id="IPR000014">
    <property type="entry name" value="PAS"/>
</dbReference>
<evidence type="ECO:0000313" key="23">
    <source>
        <dbReference type="Proteomes" id="UP000177876"/>
    </source>
</evidence>
<feature type="transmembrane region" description="Helical" evidence="17">
    <location>
        <begin position="7"/>
        <end position="30"/>
    </location>
</feature>
<dbReference type="CDD" id="cd00130">
    <property type="entry name" value="PAS"/>
    <property type="match status" value="1"/>
</dbReference>
<evidence type="ECO:0000259" key="19">
    <source>
        <dbReference type="PROSITE" id="PS50112"/>
    </source>
</evidence>
<evidence type="ECO:0000256" key="3">
    <source>
        <dbReference type="ARBA" id="ARBA00004141"/>
    </source>
</evidence>
<feature type="transmembrane region" description="Helical" evidence="17">
    <location>
        <begin position="261"/>
        <end position="286"/>
    </location>
</feature>
<comment type="catalytic activity">
    <reaction evidence="1">
        <text>ATP + protein L-histidine = ADP + protein N-phospho-L-histidine.</text>
        <dbReference type="EC" id="2.7.13.3"/>
    </reaction>
</comment>
<dbReference type="InterPro" id="IPR036890">
    <property type="entry name" value="HATPase_C_sf"/>
</dbReference>
<organism evidence="22 23">
    <name type="scientific">Candidatus Solincola sediminis</name>
    <dbReference type="NCBI Taxonomy" id="1797199"/>
    <lineage>
        <taxon>Bacteria</taxon>
        <taxon>Bacillati</taxon>
        <taxon>Actinomycetota</taxon>
        <taxon>Candidatus Geothermincolia</taxon>
        <taxon>Candidatus Geothermincolales</taxon>
        <taxon>Candidatus Geothermincolaceae</taxon>
        <taxon>Candidatus Solincola</taxon>
    </lineage>
</organism>
<dbReference type="GO" id="GO:0005524">
    <property type="term" value="F:ATP binding"/>
    <property type="evidence" value="ECO:0007669"/>
    <property type="project" value="UniProtKB-KW"/>
</dbReference>
<dbReference type="Gene3D" id="1.10.287.130">
    <property type="match status" value="1"/>
</dbReference>
<evidence type="ECO:0000256" key="6">
    <source>
        <dbReference type="ARBA" id="ARBA00022553"/>
    </source>
</evidence>
<dbReference type="Pfam" id="PF05228">
    <property type="entry name" value="CHASE4"/>
    <property type="match status" value="1"/>
</dbReference>
<dbReference type="PRINTS" id="PR00344">
    <property type="entry name" value="BCTRLSENSOR"/>
</dbReference>
<evidence type="ECO:0000256" key="5">
    <source>
        <dbReference type="ARBA" id="ARBA00012438"/>
    </source>
</evidence>
<dbReference type="SMART" id="SM00388">
    <property type="entry name" value="HisKA"/>
    <property type="match status" value="1"/>
</dbReference>
<keyword evidence="12 17" id="KW-1133">Transmembrane helix</keyword>
<comment type="caution">
    <text evidence="22">The sequence shown here is derived from an EMBL/GenBank/DDBJ whole genome shotgun (WGS) entry which is preliminary data.</text>
</comment>
<comment type="subcellular location">
    <subcellularLocation>
        <location evidence="4">Cell membrane</location>
    </subcellularLocation>
    <subcellularLocation>
        <location evidence="3">Membrane</location>
        <topology evidence="3">Multi-pass membrane protein</topology>
    </subcellularLocation>
</comment>
<dbReference type="AlphaFoldDB" id="A0A1F2WFD1"/>
<dbReference type="GO" id="GO:0005509">
    <property type="term" value="F:calcium ion binding"/>
    <property type="evidence" value="ECO:0007669"/>
    <property type="project" value="UniProtKB-ARBA"/>
</dbReference>
<dbReference type="InterPro" id="IPR029016">
    <property type="entry name" value="GAF-like_dom_sf"/>
</dbReference>
<dbReference type="InterPro" id="IPR035965">
    <property type="entry name" value="PAS-like_dom_sf"/>
</dbReference>
<feature type="coiled-coil region" evidence="16">
    <location>
        <begin position="322"/>
        <end position="349"/>
    </location>
</feature>
<dbReference type="GO" id="GO:0030295">
    <property type="term" value="F:protein kinase activator activity"/>
    <property type="evidence" value="ECO:0007669"/>
    <property type="project" value="TreeGrafter"/>
</dbReference>
<dbReference type="SMART" id="SM00387">
    <property type="entry name" value="HATPase_c"/>
    <property type="match status" value="1"/>
</dbReference>
<evidence type="ECO:0000256" key="9">
    <source>
        <dbReference type="ARBA" id="ARBA00022741"/>
    </source>
</evidence>
<keyword evidence="10" id="KW-0418">Kinase</keyword>
<keyword evidence="7" id="KW-0808">Transferase</keyword>
<feature type="domain" description="PAS" evidence="19">
    <location>
        <begin position="339"/>
        <end position="409"/>
    </location>
</feature>
<dbReference type="InterPro" id="IPR001610">
    <property type="entry name" value="PAC"/>
</dbReference>
<dbReference type="Pfam" id="PF02518">
    <property type="entry name" value="HATPase_c"/>
    <property type="match status" value="1"/>
</dbReference>
<keyword evidence="13" id="KW-0902">Two-component regulatory system</keyword>
<evidence type="ECO:0000256" key="17">
    <source>
        <dbReference type="SAM" id="Phobius"/>
    </source>
</evidence>
<evidence type="ECO:0000256" key="16">
    <source>
        <dbReference type="SAM" id="Coils"/>
    </source>
</evidence>
<proteinExistence type="predicted"/>
<dbReference type="NCBIfam" id="TIGR00229">
    <property type="entry name" value="sensory_box"/>
    <property type="match status" value="1"/>
</dbReference>
<feature type="domain" description="HAMP" evidence="21">
    <location>
        <begin position="288"/>
        <end position="341"/>
    </location>
</feature>
<dbReference type="GO" id="GO:0000155">
    <property type="term" value="F:phosphorelay sensor kinase activity"/>
    <property type="evidence" value="ECO:0007669"/>
    <property type="project" value="InterPro"/>
</dbReference>
<keyword evidence="8 17" id="KW-0812">Transmembrane</keyword>
<evidence type="ECO:0000259" key="20">
    <source>
        <dbReference type="PROSITE" id="PS50113"/>
    </source>
</evidence>
<dbReference type="SUPFAM" id="SSF55785">
    <property type="entry name" value="PYP-like sensor domain (PAS domain)"/>
    <property type="match status" value="1"/>
</dbReference>
<evidence type="ECO:0000259" key="18">
    <source>
        <dbReference type="PROSITE" id="PS50109"/>
    </source>
</evidence>
<dbReference type="SMART" id="SM00091">
    <property type="entry name" value="PAS"/>
    <property type="match status" value="1"/>
</dbReference>
<dbReference type="InterPro" id="IPR003660">
    <property type="entry name" value="HAMP_dom"/>
</dbReference>
<dbReference type="PROSITE" id="PS50113">
    <property type="entry name" value="PAC"/>
    <property type="match status" value="1"/>
</dbReference>
<reference evidence="22 23" key="1">
    <citation type="journal article" date="2016" name="Nat. Commun.">
        <title>Thousands of microbial genomes shed light on interconnected biogeochemical processes in an aquifer system.</title>
        <authorList>
            <person name="Anantharaman K."/>
            <person name="Brown C.T."/>
            <person name="Hug L.A."/>
            <person name="Sharon I."/>
            <person name="Castelle C.J."/>
            <person name="Probst A.J."/>
            <person name="Thomas B.C."/>
            <person name="Singh A."/>
            <person name="Wilkins M.J."/>
            <person name="Karaoz U."/>
            <person name="Brodie E.L."/>
            <person name="Williams K.H."/>
            <person name="Hubbard S.S."/>
            <person name="Banfield J.F."/>
        </authorList>
    </citation>
    <scope>NUCLEOTIDE SEQUENCE [LARGE SCALE GENOMIC DNA]</scope>
</reference>
<keyword evidence="6" id="KW-0597">Phosphoprotein</keyword>
<dbReference type="PROSITE" id="PS50112">
    <property type="entry name" value="PAS"/>
    <property type="match status" value="1"/>
</dbReference>
<comment type="cofactor">
    <cofactor evidence="2">
        <name>a divalent metal cation</name>
        <dbReference type="ChEBI" id="CHEBI:60240"/>
    </cofactor>
</comment>
<protein>
    <recommendedName>
        <fullName evidence="15">Sensor-like histidine kinase SenX3</fullName>
        <ecNumber evidence="5">2.7.13.3</ecNumber>
    </recommendedName>
</protein>
<dbReference type="SUPFAM" id="SSF47384">
    <property type="entry name" value="Homodimeric domain of signal transducing histidine kinase"/>
    <property type="match status" value="1"/>
</dbReference>
<evidence type="ECO:0000256" key="14">
    <source>
        <dbReference type="ARBA" id="ARBA00023136"/>
    </source>
</evidence>
<evidence type="ECO:0000256" key="8">
    <source>
        <dbReference type="ARBA" id="ARBA00022692"/>
    </source>
</evidence>
<name>A0A1F2WFD1_9ACTN</name>
<dbReference type="GO" id="GO:0005886">
    <property type="term" value="C:plasma membrane"/>
    <property type="evidence" value="ECO:0007669"/>
    <property type="project" value="UniProtKB-SubCell"/>
</dbReference>
<dbReference type="PANTHER" id="PTHR42878">
    <property type="entry name" value="TWO-COMPONENT HISTIDINE KINASE"/>
    <property type="match status" value="1"/>
</dbReference>
<keyword evidence="11" id="KW-0067">ATP-binding</keyword>
<dbReference type="Gene3D" id="3.30.565.10">
    <property type="entry name" value="Histidine kinase-like ATPase, C-terminal domain"/>
    <property type="match status" value="1"/>
</dbReference>
<dbReference type="Pfam" id="PF01590">
    <property type="entry name" value="GAF"/>
    <property type="match status" value="1"/>
</dbReference>
<evidence type="ECO:0000256" key="4">
    <source>
        <dbReference type="ARBA" id="ARBA00004236"/>
    </source>
</evidence>
<dbReference type="InterPro" id="IPR050351">
    <property type="entry name" value="BphY/WalK/GraS-like"/>
</dbReference>
<evidence type="ECO:0000313" key="22">
    <source>
        <dbReference type="EMBL" id="OFW55550.1"/>
    </source>
</evidence>
<dbReference type="PANTHER" id="PTHR42878:SF7">
    <property type="entry name" value="SENSOR HISTIDINE KINASE GLRK"/>
    <property type="match status" value="1"/>
</dbReference>
<dbReference type="InterPro" id="IPR013655">
    <property type="entry name" value="PAS_fold_3"/>
</dbReference>
<evidence type="ECO:0000256" key="10">
    <source>
        <dbReference type="ARBA" id="ARBA00022777"/>
    </source>
</evidence>
<dbReference type="EMBL" id="MELK01000053">
    <property type="protein sequence ID" value="OFW55550.1"/>
    <property type="molecule type" value="Genomic_DNA"/>
</dbReference>